<name>A0AC34RQQ2_9BILA</name>
<dbReference type="WBParaSite" id="JU765_v2.g9339.t1">
    <property type="protein sequence ID" value="JU765_v2.g9339.t1"/>
    <property type="gene ID" value="JU765_v2.g9339"/>
</dbReference>
<dbReference type="Proteomes" id="UP000887576">
    <property type="component" value="Unplaced"/>
</dbReference>
<reference evidence="2" key="1">
    <citation type="submission" date="2022-11" db="UniProtKB">
        <authorList>
            <consortium name="WormBaseParasite"/>
        </authorList>
    </citation>
    <scope>IDENTIFICATION</scope>
</reference>
<proteinExistence type="predicted"/>
<protein>
    <submittedName>
        <fullName evidence="2">Pecanex-like protein</fullName>
    </submittedName>
</protein>
<evidence type="ECO:0000313" key="1">
    <source>
        <dbReference type="Proteomes" id="UP000887576"/>
    </source>
</evidence>
<organism evidence="1 2">
    <name type="scientific">Panagrolaimus sp. JU765</name>
    <dbReference type="NCBI Taxonomy" id="591449"/>
    <lineage>
        <taxon>Eukaryota</taxon>
        <taxon>Metazoa</taxon>
        <taxon>Ecdysozoa</taxon>
        <taxon>Nematoda</taxon>
        <taxon>Chromadorea</taxon>
        <taxon>Rhabditida</taxon>
        <taxon>Tylenchina</taxon>
        <taxon>Panagrolaimomorpha</taxon>
        <taxon>Panagrolaimoidea</taxon>
        <taxon>Panagrolaimidae</taxon>
        <taxon>Panagrolaimus</taxon>
    </lineage>
</organism>
<sequence>MRTAYGQPQMLFIPLTGAFIMSKCGIGIFQKPELRPPIPVGTNPGFWNSPEIYITPLIVLYFLTVIYPKLQELTLKLNFVLAYIAPWQISWGSAFHAFAQPFSLPHSGMILLQAIFSSLISAPLNPFLGKNIFEEFS</sequence>
<evidence type="ECO:0000313" key="2">
    <source>
        <dbReference type="WBParaSite" id="JU765_v2.g9339.t1"/>
    </source>
</evidence>
<accession>A0AC34RQQ2</accession>